<dbReference type="GO" id="GO:0005634">
    <property type="term" value="C:nucleus"/>
    <property type="evidence" value="ECO:0007669"/>
    <property type="project" value="UniProtKB-SubCell"/>
</dbReference>
<dbReference type="GO" id="GO:0008270">
    <property type="term" value="F:zinc ion binding"/>
    <property type="evidence" value="ECO:0007669"/>
    <property type="project" value="InterPro"/>
</dbReference>
<feature type="region of interest" description="Disordered" evidence="3">
    <location>
        <begin position="170"/>
        <end position="199"/>
    </location>
</feature>
<organism evidence="5 6">
    <name type="scientific">Cerrena zonata</name>
    <dbReference type="NCBI Taxonomy" id="2478898"/>
    <lineage>
        <taxon>Eukaryota</taxon>
        <taxon>Fungi</taxon>
        <taxon>Dikarya</taxon>
        <taxon>Basidiomycota</taxon>
        <taxon>Agaricomycotina</taxon>
        <taxon>Agaricomycetes</taxon>
        <taxon>Polyporales</taxon>
        <taxon>Cerrenaceae</taxon>
        <taxon>Cerrena</taxon>
    </lineage>
</organism>
<feature type="compositionally biased region" description="Polar residues" evidence="3">
    <location>
        <begin position="170"/>
        <end position="194"/>
    </location>
</feature>
<dbReference type="InterPro" id="IPR001138">
    <property type="entry name" value="Zn2Cys6_DnaBD"/>
</dbReference>
<dbReference type="Pfam" id="PF11951">
    <property type="entry name" value="Fungal_trans_2"/>
    <property type="match status" value="1"/>
</dbReference>
<dbReference type="Pfam" id="PF00172">
    <property type="entry name" value="Zn_clus"/>
    <property type="match status" value="1"/>
</dbReference>
<feature type="region of interest" description="Disordered" evidence="3">
    <location>
        <begin position="569"/>
        <end position="590"/>
    </location>
</feature>
<dbReference type="EMBL" id="JASBNA010000006">
    <property type="protein sequence ID" value="KAK7690478.1"/>
    <property type="molecule type" value="Genomic_DNA"/>
</dbReference>
<reference evidence="5 6" key="1">
    <citation type="submission" date="2022-09" db="EMBL/GenBank/DDBJ databases">
        <authorList>
            <person name="Palmer J.M."/>
        </authorList>
    </citation>
    <scope>NUCLEOTIDE SEQUENCE [LARGE SCALE GENOMIC DNA]</scope>
    <source>
        <strain evidence="5 6">DSM 7382</strain>
    </source>
</reference>
<dbReference type="PROSITE" id="PS00463">
    <property type="entry name" value="ZN2_CY6_FUNGAL_1"/>
    <property type="match status" value="1"/>
</dbReference>
<feature type="region of interest" description="Disordered" evidence="3">
    <location>
        <begin position="1"/>
        <end position="84"/>
    </location>
</feature>
<accession>A0AAW0GAM2</accession>
<dbReference type="CDD" id="cd00067">
    <property type="entry name" value="GAL4"/>
    <property type="match status" value="1"/>
</dbReference>
<dbReference type="PANTHER" id="PTHR37534:SF20">
    <property type="entry name" value="PRO1A C6 ZINK-FINGER PROTEIN"/>
    <property type="match status" value="1"/>
</dbReference>
<keyword evidence="6" id="KW-1185">Reference proteome</keyword>
<feature type="domain" description="Zn(2)-C6 fungal-type" evidence="4">
    <location>
        <begin position="87"/>
        <end position="117"/>
    </location>
</feature>
<dbReference type="PANTHER" id="PTHR37534">
    <property type="entry name" value="TRANSCRIPTIONAL ACTIVATOR PROTEIN UGA3"/>
    <property type="match status" value="1"/>
</dbReference>
<name>A0AAW0GAM2_9APHY</name>
<dbReference type="GO" id="GO:0000981">
    <property type="term" value="F:DNA-binding transcription factor activity, RNA polymerase II-specific"/>
    <property type="evidence" value="ECO:0007669"/>
    <property type="project" value="InterPro"/>
</dbReference>
<protein>
    <recommendedName>
        <fullName evidence="4">Zn(2)-C6 fungal-type domain-containing protein</fullName>
    </recommendedName>
</protein>
<evidence type="ECO:0000256" key="3">
    <source>
        <dbReference type="SAM" id="MobiDB-lite"/>
    </source>
</evidence>
<evidence type="ECO:0000256" key="1">
    <source>
        <dbReference type="ARBA" id="ARBA00004123"/>
    </source>
</evidence>
<dbReference type="SUPFAM" id="SSF57701">
    <property type="entry name" value="Zn2/Cys6 DNA-binding domain"/>
    <property type="match status" value="1"/>
</dbReference>
<proteinExistence type="predicted"/>
<feature type="compositionally biased region" description="Polar residues" evidence="3">
    <location>
        <begin position="574"/>
        <end position="587"/>
    </location>
</feature>
<evidence type="ECO:0000313" key="6">
    <source>
        <dbReference type="Proteomes" id="UP001385951"/>
    </source>
</evidence>
<evidence type="ECO:0000313" key="5">
    <source>
        <dbReference type="EMBL" id="KAK7690478.1"/>
    </source>
</evidence>
<sequence>MPVPVPIQKHDIIHSKMAQPFTNLGPGNSPSPELPSPSASGNASPMSLPSALTTPRSEEGDSERTPITSSSTPRPELTRSYSAGKGGCWTCRIRRKKCDEEREGDSCKTCLRLRIKCLGWGAKRPEWMRDKDKVAEYKAQIKDQLSRAGLIRGQPRAAYLQHANNAVVPTQANAAGPGPNTTNLRRSTSGSSSDYPIRRSYTGTPPYPMIVPSSTPNPSDLTPMNSLPFDTPLSHDHLFFAGSTVPHLSSNPDTLSYDLLHSNEFSTHSGMPSLLEPSMSPPLPPTISQDEYILYYFQDVRKLQFPFAGSSLGSLLYNILMSDPQSAITYAICALSSLHSARLRISRGLEVPNPHPERSIPKYFYDQAAVQLMTRKTMNGHYTDQDALAALYLVGFSTLSGGSTNWQTMLDIACEWFVETGIQEEQNPKLTLMNMNSVARLAAKGTIWMDIMSSITLLRQPRYLTLYRKLFAPGAGYWANANDQFDVRMDLLTGCPDEVVLALAETASLANWKISEMHKASLSARDLVRRADQIEQSLRQAGTPRVLSEGRATPEQQLLPESTFSLAAGMATPMPSSSRSANQNPASPTEEIRQLVAKIHRETAVLYLHTVVNDGHPGVSEISNSVSLLSDLFQRLPPSDFDRAIMFPMCLVGSMSDDPLLHDFLKSRCIAHNDDYVGNLYQARTFMETVWNRRAAAVSMNQRSAPIEWRAIMHNRWSYLLLN</sequence>
<dbReference type="InterPro" id="IPR021858">
    <property type="entry name" value="Fun_TF"/>
</dbReference>
<evidence type="ECO:0000259" key="4">
    <source>
        <dbReference type="PROSITE" id="PS50048"/>
    </source>
</evidence>
<comment type="subcellular location">
    <subcellularLocation>
        <location evidence="1">Nucleus</location>
    </subcellularLocation>
</comment>
<evidence type="ECO:0000256" key="2">
    <source>
        <dbReference type="ARBA" id="ARBA00023242"/>
    </source>
</evidence>
<dbReference type="PROSITE" id="PS50048">
    <property type="entry name" value="ZN2_CY6_FUNGAL_2"/>
    <property type="match status" value="1"/>
</dbReference>
<keyword evidence="2" id="KW-0539">Nucleus</keyword>
<dbReference type="Proteomes" id="UP001385951">
    <property type="component" value="Unassembled WGS sequence"/>
</dbReference>
<feature type="compositionally biased region" description="Low complexity" evidence="3">
    <location>
        <begin position="25"/>
        <end position="41"/>
    </location>
</feature>
<dbReference type="AlphaFoldDB" id="A0AAW0GAM2"/>
<gene>
    <name evidence="5" type="ORF">QCA50_005576</name>
</gene>
<dbReference type="InterPro" id="IPR036864">
    <property type="entry name" value="Zn2-C6_fun-type_DNA-bd_sf"/>
</dbReference>
<feature type="compositionally biased region" description="Polar residues" evidence="3">
    <location>
        <begin position="42"/>
        <end position="55"/>
    </location>
</feature>
<comment type="caution">
    <text evidence="5">The sequence shown here is derived from an EMBL/GenBank/DDBJ whole genome shotgun (WGS) entry which is preliminary data.</text>
</comment>